<keyword evidence="12" id="KW-0472">Membrane</keyword>
<evidence type="ECO:0000256" key="1">
    <source>
        <dbReference type="ARBA" id="ARBA00004115"/>
    </source>
</evidence>
<keyword evidence="7 14" id="KW-0732">Signal</keyword>
<keyword evidence="9" id="KW-0106">Calcium</keyword>
<gene>
    <name evidence="15" type="ORF">HCDG_05798</name>
</gene>
<keyword evidence="5" id="KW-0109">Calcium transport</keyword>
<evidence type="ECO:0000256" key="10">
    <source>
        <dbReference type="ARBA" id="ARBA00022989"/>
    </source>
</evidence>
<dbReference type="GO" id="GO:0006816">
    <property type="term" value="P:calcium ion transport"/>
    <property type="evidence" value="ECO:0007669"/>
    <property type="project" value="UniProtKB-KW"/>
</dbReference>
<evidence type="ECO:0000256" key="3">
    <source>
        <dbReference type="ARBA" id="ARBA00016584"/>
    </source>
</evidence>
<evidence type="ECO:0000256" key="6">
    <source>
        <dbReference type="ARBA" id="ARBA00022692"/>
    </source>
</evidence>
<name>C6HHW7_AJECH</name>
<feature type="chain" id="PRO_5002965421" description="Store-operated calcium entry-associated regulatory factor" evidence="14">
    <location>
        <begin position="26"/>
        <end position="379"/>
    </location>
</feature>
<protein>
    <recommendedName>
        <fullName evidence="3">Store-operated calcium entry-associated regulatory factor</fullName>
    </recommendedName>
    <alternativeName>
        <fullName evidence="13">Transmembrane protein 66</fullName>
    </alternativeName>
</protein>
<evidence type="ECO:0000256" key="4">
    <source>
        <dbReference type="ARBA" id="ARBA00022448"/>
    </source>
</evidence>
<dbReference type="EMBL" id="GG692427">
    <property type="protein sequence ID" value="EER40401.1"/>
    <property type="molecule type" value="Genomic_DNA"/>
</dbReference>
<dbReference type="Proteomes" id="UP000002624">
    <property type="component" value="Unassembled WGS sequence"/>
</dbReference>
<accession>C6HHW7</accession>
<dbReference type="HOGENOM" id="CLU_061824_0_0_1"/>
<dbReference type="PANTHER" id="PTHR15929:SF0">
    <property type="entry name" value="STORE-OPERATED CALCIUM ENTRY-ASSOCIATED REGULATORY FACTOR"/>
    <property type="match status" value="1"/>
</dbReference>
<evidence type="ECO:0000256" key="11">
    <source>
        <dbReference type="ARBA" id="ARBA00023065"/>
    </source>
</evidence>
<dbReference type="VEuPathDB" id="FungiDB:HCDG_05798"/>
<dbReference type="PANTHER" id="PTHR15929">
    <property type="entry name" value="STORE-OPERATED CALCIUM ENTRY-ASSOCIATED REGULATORY FACTOR"/>
    <property type="match status" value="1"/>
</dbReference>
<dbReference type="eggNOG" id="ENOG502QUUW">
    <property type="taxonomic scope" value="Eukaryota"/>
</dbReference>
<evidence type="ECO:0000313" key="15">
    <source>
        <dbReference type="EMBL" id="EER40401.1"/>
    </source>
</evidence>
<organism evidence="15 16">
    <name type="scientific">Ajellomyces capsulatus (strain H143)</name>
    <name type="common">Darling's disease fungus</name>
    <name type="synonym">Histoplasma capsulatum</name>
    <dbReference type="NCBI Taxonomy" id="544712"/>
    <lineage>
        <taxon>Eukaryota</taxon>
        <taxon>Fungi</taxon>
        <taxon>Dikarya</taxon>
        <taxon>Ascomycota</taxon>
        <taxon>Pezizomycotina</taxon>
        <taxon>Eurotiomycetes</taxon>
        <taxon>Eurotiomycetidae</taxon>
        <taxon>Onygenales</taxon>
        <taxon>Ajellomycetaceae</taxon>
        <taxon>Histoplasma</taxon>
    </lineage>
</organism>
<evidence type="ECO:0000256" key="12">
    <source>
        <dbReference type="ARBA" id="ARBA00023136"/>
    </source>
</evidence>
<dbReference type="GO" id="GO:0005789">
    <property type="term" value="C:endoplasmic reticulum membrane"/>
    <property type="evidence" value="ECO:0007669"/>
    <property type="project" value="UniProtKB-SubCell"/>
</dbReference>
<keyword evidence="4" id="KW-0813">Transport</keyword>
<sequence length="379" mass="42248">MTRIYTTIVPLLSVLLSLLPAQAQAYKPSRAPASKDAVLLSAIQSLTFHSNRKTTHRRLPAVEQLTCIGPSKKICALYTPDTMRCVNQGHDYDVNDVQWTCTAHLPPEFRLGSTDVVCEGYRDKEDPWVLKGSCGVEYRLLLTERGEQRYGELVGGYGNLAELDRGEAAGHGGAGEVEGALEAVEAEDGEDGEDGMIRHPHMNIRDLGRCHRGRLGFGLVQRRGARRHMLWAGGVGRNQDLGGDGDRTEQKAQEQDILGRHFHPLLQRRKVLDLAVLGGVHLYAYVFMGFNIPWNGTQGEYHVTHCFLPSDKIDLISSDIVLHFNFAAYIQYQYETSLWLASNYALRYGIVYPSVPDAPLEWQALQVCPRCAPRHSPPS</sequence>
<keyword evidence="11" id="KW-0406">Ion transport</keyword>
<evidence type="ECO:0000256" key="8">
    <source>
        <dbReference type="ARBA" id="ARBA00022824"/>
    </source>
</evidence>
<reference evidence="16" key="1">
    <citation type="submission" date="2009-05" db="EMBL/GenBank/DDBJ databases">
        <title>The genome sequence of Ajellomyces capsulatus strain H143.</title>
        <authorList>
            <person name="Champion M."/>
            <person name="Cuomo C.A."/>
            <person name="Ma L.-J."/>
            <person name="Henn M.R."/>
            <person name="Sil A."/>
            <person name="Goldman B."/>
            <person name="Young S.K."/>
            <person name="Kodira C.D."/>
            <person name="Zeng Q."/>
            <person name="Koehrsen M."/>
            <person name="Alvarado L."/>
            <person name="Berlin A.M."/>
            <person name="Borenstein D."/>
            <person name="Chen Z."/>
            <person name="Engels R."/>
            <person name="Freedman E."/>
            <person name="Gellesch M."/>
            <person name="Goldberg J."/>
            <person name="Griggs A."/>
            <person name="Gujja S."/>
            <person name="Heiman D.I."/>
            <person name="Hepburn T.A."/>
            <person name="Howarth C."/>
            <person name="Jen D."/>
            <person name="Larson L."/>
            <person name="Lewis B."/>
            <person name="Mehta T."/>
            <person name="Park D."/>
            <person name="Pearson M."/>
            <person name="Roberts A."/>
            <person name="Saif S."/>
            <person name="Shea T.D."/>
            <person name="Shenoy N."/>
            <person name="Sisk P."/>
            <person name="Stolte C."/>
            <person name="Sykes S."/>
            <person name="Walk T."/>
            <person name="White J."/>
            <person name="Yandava C."/>
            <person name="Klein B."/>
            <person name="McEwen J.G."/>
            <person name="Puccia R."/>
            <person name="Goldman G.H."/>
            <person name="Felipe M.S."/>
            <person name="Nino-Vega G."/>
            <person name="San-Blas G."/>
            <person name="Taylor J.W."/>
            <person name="Mendoza L."/>
            <person name="Galagan J.E."/>
            <person name="Nusbaum C."/>
            <person name="Birren B.W."/>
        </authorList>
    </citation>
    <scope>NUCLEOTIDE SEQUENCE [LARGE SCALE GENOMIC DNA]</scope>
    <source>
        <strain evidence="16">H143</strain>
    </source>
</reference>
<keyword evidence="6" id="KW-0812">Transmembrane</keyword>
<comment type="similarity">
    <text evidence="2">Belongs to the SARAF family.</text>
</comment>
<evidence type="ECO:0000313" key="16">
    <source>
        <dbReference type="Proteomes" id="UP000002624"/>
    </source>
</evidence>
<dbReference type="InterPro" id="IPR009567">
    <property type="entry name" value="SARAF"/>
</dbReference>
<dbReference type="Pfam" id="PF06682">
    <property type="entry name" value="SARAF"/>
    <property type="match status" value="1"/>
</dbReference>
<evidence type="ECO:0000256" key="14">
    <source>
        <dbReference type="SAM" id="SignalP"/>
    </source>
</evidence>
<dbReference type="STRING" id="544712.C6HHW7"/>
<dbReference type="OrthoDB" id="20303at2759"/>
<evidence type="ECO:0000256" key="2">
    <source>
        <dbReference type="ARBA" id="ARBA00006833"/>
    </source>
</evidence>
<keyword evidence="8" id="KW-0256">Endoplasmic reticulum</keyword>
<evidence type="ECO:0000256" key="9">
    <source>
        <dbReference type="ARBA" id="ARBA00022837"/>
    </source>
</evidence>
<dbReference type="OMA" id="RCINQGH"/>
<feature type="signal peptide" evidence="14">
    <location>
        <begin position="1"/>
        <end position="25"/>
    </location>
</feature>
<evidence type="ECO:0000256" key="7">
    <source>
        <dbReference type="ARBA" id="ARBA00022729"/>
    </source>
</evidence>
<evidence type="ECO:0000256" key="13">
    <source>
        <dbReference type="ARBA" id="ARBA00031116"/>
    </source>
</evidence>
<dbReference type="AlphaFoldDB" id="C6HHW7"/>
<comment type="subcellular location">
    <subcellularLocation>
        <location evidence="1">Endoplasmic reticulum membrane</location>
        <topology evidence="1">Single-pass type I membrane protein</topology>
    </subcellularLocation>
</comment>
<keyword evidence="10" id="KW-1133">Transmembrane helix</keyword>
<evidence type="ECO:0000256" key="5">
    <source>
        <dbReference type="ARBA" id="ARBA00022568"/>
    </source>
</evidence>
<proteinExistence type="inferred from homology"/>
<dbReference type="GO" id="GO:2001256">
    <property type="term" value="P:regulation of store-operated calcium entry"/>
    <property type="evidence" value="ECO:0007669"/>
    <property type="project" value="InterPro"/>
</dbReference>